<reference evidence="1 2" key="1">
    <citation type="submission" date="2018-07" db="EMBL/GenBank/DDBJ databases">
        <title>Genomic Encyclopedia of Type Strains, Phase IV (KMG-IV): sequencing the most valuable type-strain genomes for metagenomic binning, comparative biology and taxonomic classification.</title>
        <authorList>
            <person name="Goeker M."/>
        </authorList>
    </citation>
    <scope>NUCLEOTIDE SEQUENCE [LARGE SCALE GENOMIC DNA]</scope>
    <source>
        <strain evidence="1 2">DSM 44290</strain>
    </source>
</reference>
<dbReference type="Proteomes" id="UP000254869">
    <property type="component" value="Unassembled WGS sequence"/>
</dbReference>
<dbReference type="InterPro" id="IPR014756">
    <property type="entry name" value="Ig_E-set"/>
</dbReference>
<dbReference type="STRING" id="1210086.GCA_001613105_04550"/>
<sequence length="83" mass="8768">MAVDDYHPVVLYDTTGAAVLYPSGTIDPVFDIHTLQGTATVSWTPTRPGMHRIYTAQPPYAGPVIDVLVGNGINTGSACIVLP</sequence>
<gene>
    <name evidence="1" type="ORF">DFR76_115130</name>
</gene>
<evidence type="ECO:0000313" key="1">
    <source>
        <dbReference type="EMBL" id="RDI60500.1"/>
    </source>
</evidence>
<dbReference type="AlphaFoldDB" id="A0A370HQB0"/>
<accession>A0A370HQB0</accession>
<organism evidence="1 2">
    <name type="scientific">Nocardia pseudobrasiliensis</name>
    <dbReference type="NCBI Taxonomy" id="45979"/>
    <lineage>
        <taxon>Bacteria</taxon>
        <taxon>Bacillati</taxon>
        <taxon>Actinomycetota</taxon>
        <taxon>Actinomycetes</taxon>
        <taxon>Mycobacteriales</taxon>
        <taxon>Nocardiaceae</taxon>
        <taxon>Nocardia</taxon>
    </lineage>
</organism>
<keyword evidence="2" id="KW-1185">Reference proteome</keyword>
<comment type="caution">
    <text evidence="1">The sequence shown here is derived from an EMBL/GenBank/DDBJ whole genome shotgun (WGS) entry which is preliminary data.</text>
</comment>
<proteinExistence type="predicted"/>
<evidence type="ECO:0000313" key="2">
    <source>
        <dbReference type="Proteomes" id="UP000254869"/>
    </source>
</evidence>
<protein>
    <submittedName>
        <fullName evidence="1">Uncharacterized protein</fullName>
    </submittedName>
</protein>
<dbReference type="RefSeq" id="WP_068001044.1">
    <property type="nucleotide sequence ID" value="NZ_QQBC01000015.1"/>
</dbReference>
<name>A0A370HQB0_9NOCA</name>
<dbReference type="EMBL" id="QQBC01000015">
    <property type="protein sequence ID" value="RDI60500.1"/>
    <property type="molecule type" value="Genomic_DNA"/>
</dbReference>
<dbReference type="SUPFAM" id="SSF81296">
    <property type="entry name" value="E set domains"/>
    <property type="match status" value="1"/>
</dbReference>